<comment type="caution">
    <text evidence="1">The sequence shown here is derived from an EMBL/GenBank/DDBJ whole genome shotgun (WGS) entry which is preliminary data.</text>
</comment>
<sequence>MCMYRWCRFRRRETAWRKFKRSKTRSQAWERGLVWDRFCWSVAQVALNAMSQEFRSSYADAAPYFNQPEVALALVLCSAVRWPAEGRQLVPGTSLRWSDISGPEQHFQTTSLYWFHGCGGVRIPISKTPSETI</sequence>
<reference evidence="1" key="1">
    <citation type="submission" date="2023-08" db="EMBL/GenBank/DDBJ databases">
        <authorList>
            <person name="Chen Y."/>
            <person name="Shah S."/>
            <person name="Dougan E. K."/>
            <person name="Thang M."/>
            <person name="Chan C."/>
        </authorList>
    </citation>
    <scope>NUCLEOTIDE SEQUENCE</scope>
</reference>
<keyword evidence="2" id="KW-1185">Reference proteome</keyword>
<accession>A0AA36MPY3</accession>
<dbReference type="EMBL" id="CAUJNA010000350">
    <property type="protein sequence ID" value="CAJ1375945.1"/>
    <property type="molecule type" value="Genomic_DNA"/>
</dbReference>
<evidence type="ECO:0000313" key="2">
    <source>
        <dbReference type="Proteomes" id="UP001178507"/>
    </source>
</evidence>
<dbReference type="AlphaFoldDB" id="A0AA36MPY3"/>
<protein>
    <submittedName>
        <fullName evidence="1">Uncharacterized protein</fullName>
    </submittedName>
</protein>
<organism evidence="1 2">
    <name type="scientific">Effrenium voratum</name>
    <dbReference type="NCBI Taxonomy" id="2562239"/>
    <lineage>
        <taxon>Eukaryota</taxon>
        <taxon>Sar</taxon>
        <taxon>Alveolata</taxon>
        <taxon>Dinophyceae</taxon>
        <taxon>Suessiales</taxon>
        <taxon>Symbiodiniaceae</taxon>
        <taxon>Effrenium</taxon>
    </lineage>
</organism>
<proteinExistence type="predicted"/>
<name>A0AA36MPY3_9DINO</name>
<evidence type="ECO:0000313" key="1">
    <source>
        <dbReference type="EMBL" id="CAJ1375945.1"/>
    </source>
</evidence>
<gene>
    <name evidence="1" type="ORF">EVOR1521_LOCUS5124</name>
</gene>
<dbReference type="Proteomes" id="UP001178507">
    <property type="component" value="Unassembled WGS sequence"/>
</dbReference>